<proteinExistence type="predicted"/>
<dbReference type="AlphaFoldDB" id="C0Q8U2"/>
<accession>C0Q8U2</accession>
<dbReference type="OrthoDB" id="7560784at2"/>
<dbReference type="HOGENOM" id="CLU_110138_0_0_7"/>
<sequence length="191" mass="21325">MIDKSLEILKKAVHNYLTGLPQLNITSESTIHLTHVANPDGTLAINDDSLAMTLVNIEEERTIKSQIPFIKTPDGRIIHVNPEIKLNLSVLVSANFTNYKTGLEYLSGAIHFFQSKNVFTPQDTPDLDPSIEKLIVEMDSLNLEQQHHLWGLLGAKYLPSVLYKIRLIVIQEAQAFDETGPISGIDIIETP</sequence>
<dbReference type="InterPro" id="IPR025351">
    <property type="entry name" value="Pvc16_N"/>
</dbReference>
<dbReference type="eggNOG" id="ENOG5032Z3H">
    <property type="taxonomic scope" value="Bacteria"/>
</dbReference>
<dbReference type="KEGG" id="dat:HRM2_13210"/>
<dbReference type="Pfam" id="PF14065">
    <property type="entry name" value="Pvc16_N"/>
    <property type="match status" value="1"/>
</dbReference>
<evidence type="ECO:0000313" key="3">
    <source>
        <dbReference type="Proteomes" id="UP000000442"/>
    </source>
</evidence>
<feature type="domain" description="Pvc16 N-terminal" evidence="1">
    <location>
        <begin position="7"/>
        <end position="183"/>
    </location>
</feature>
<reference evidence="2 3" key="1">
    <citation type="journal article" date="2009" name="Environ. Microbiol.">
        <title>Genome sequence of Desulfobacterium autotrophicum HRM2, a marine sulfate reducer oxidizing organic carbon completely to carbon dioxide.</title>
        <authorList>
            <person name="Strittmatter A.W."/>
            <person name="Liesegang H."/>
            <person name="Rabus R."/>
            <person name="Decker I."/>
            <person name="Amann J."/>
            <person name="Andres S."/>
            <person name="Henne A."/>
            <person name="Fricke W.F."/>
            <person name="Martinez-Arias R."/>
            <person name="Bartels D."/>
            <person name="Goesmann A."/>
            <person name="Krause L."/>
            <person name="Puehler A."/>
            <person name="Klenk H.P."/>
            <person name="Richter M."/>
            <person name="Schuler M."/>
            <person name="Gloeckner F.O."/>
            <person name="Meyerdierks A."/>
            <person name="Gottschalk G."/>
            <person name="Amann R."/>
        </authorList>
    </citation>
    <scope>NUCLEOTIDE SEQUENCE [LARGE SCALE GENOMIC DNA]</scope>
    <source>
        <strain evidence="3">ATCC 43914 / DSM 3382 / HRM2</strain>
    </source>
</reference>
<dbReference type="EMBL" id="CP001087">
    <property type="protein sequence ID" value="ACN14432.1"/>
    <property type="molecule type" value="Genomic_DNA"/>
</dbReference>
<evidence type="ECO:0000313" key="2">
    <source>
        <dbReference type="EMBL" id="ACN14432.1"/>
    </source>
</evidence>
<dbReference type="Proteomes" id="UP000000442">
    <property type="component" value="Chromosome"/>
</dbReference>
<protein>
    <recommendedName>
        <fullName evidence="1">Pvc16 N-terminal domain-containing protein</fullName>
    </recommendedName>
</protein>
<name>C0Q8U2_DESAH</name>
<dbReference type="STRING" id="177437.HRM2_13210"/>
<gene>
    <name evidence="2" type="ordered locus">HRM2_13210</name>
</gene>
<keyword evidence="3" id="KW-1185">Reference proteome</keyword>
<dbReference type="RefSeq" id="WP_015903219.1">
    <property type="nucleotide sequence ID" value="NC_012108.1"/>
</dbReference>
<evidence type="ECO:0000259" key="1">
    <source>
        <dbReference type="Pfam" id="PF14065"/>
    </source>
</evidence>
<organism evidence="2 3">
    <name type="scientific">Desulforapulum autotrophicum (strain ATCC 43914 / DSM 3382 / VKM B-1955 / HRM2)</name>
    <name type="common">Desulfobacterium autotrophicum</name>
    <dbReference type="NCBI Taxonomy" id="177437"/>
    <lineage>
        <taxon>Bacteria</taxon>
        <taxon>Pseudomonadati</taxon>
        <taxon>Thermodesulfobacteriota</taxon>
        <taxon>Desulfobacteria</taxon>
        <taxon>Desulfobacterales</taxon>
        <taxon>Desulfobacteraceae</taxon>
        <taxon>Desulforapulum</taxon>
    </lineage>
</organism>